<dbReference type="Pfam" id="PF26631">
    <property type="entry name" value="DUF8204"/>
    <property type="match status" value="1"/>
</dbReference>
<gene>
    <name evidence="4" type="primary">LOC112291900</name>
    <name evidence="3" type="ORF">PHYPA_018602</name>
</gene>
<sequence>MSKEEEKPCPTKSRPVERGVVHTRSRSCRGCLFYSSILRDSNQNPTCYGFSRSVPQSYRTLEVREATKDFKYACVGYGRHKEVTASSPNDKDTEINGELPLCVGIEILADKRPMNQLPQNTKHEGVDEHVRNPLVRPGAAPGEDFTSRYCRSANKVAAAVATNIIRFTNGVKNTMDDILGSNDDKNK</sequence>
<dbReference type="Proteomes" id="UP000006727">
    <property type="component" value="Chromosome 14"/>
</dbReference>
<evidence type="ECO:0000313" key="3">
    <source>
        <dbReference type="EMBL" id="PNR41199.1"/>
    </source>
</evidence>
<dbReference type="STRING" id="3218.A9S525"/>
<feature type="region of interest" description="Disordered" evidence="1">
    <location>
        <begin position="122"/>
        <end position="142"/>
    </location>
</feature>
<dbReference type="Gramene" id="Pp3c14_16330V3.2">
    <property type="protein sequence ID" value="PAC:32959885.CDS.1"/>
    <property type="gene ID" value="Pp3c14_16330"/>
</dbReference>
<evidence type="ECO:0000259" key="2">
    <source>
        <dbReference type="Pfam" id="PF26631"/>
    </source>
</evidence>
<proteinExistence type="predicted"/>
<keyword evidence="5" id="KW-1185">Reference proteome</keyword>
<dbReference type="InterPro" id="IPR058517">
    <property type="entry name" value="DUF8204"/>
</dbReference>
<dbReference type="EnsemblPlants" id="Pp3c14_16330V3.1">
    <property type="protein sequence ID" value="PAC:32959884.CDS.1"/>
    <property type="gene ID" value="Pp3c14_16330"/>
</dbReference>
<evidence type="ECO:0000256" key="1">
    <source>
        <dbReference type="SAM" id="MobiDB-lite"/>
    </source>
</evidence>
<dbReference type="eggNOG" id="ENOG502RY6N">
    <property type="taxonomic scope" value="Eukaryota"/>
</dbReference>
<reference evidence="3 5" key="2">
    <citation type="journal article" date="2018" name="Plant J.">
        <title>The Physcomitrella patens chromosome-scale assembly reveals moss genome structure and evolution.</title>
        <authorList>
            <person name="Lang D."/>
            <person name="Ullrich K.K."/>
            <person name="Murat F."/>
            <person name="Fuchs J."/>
            <person name="Jenkins J."/>
            <person name="Haas F.B."/>
            <person name="Piednoel M."/>
            <person name="Gundlach H."/>
            <person name="Van Bel M."/>
            <person name="Meyberg R."/>
            <person name="Vives C."/>
            <person name="Morata J."/>
            <person name="Symeonidi A."/>
            <person name="Hiss M."/>
            <person name="Muchero W."/>
            <person name="Kamisugi Y."/>
            <person name="Saleh O."/>
            <person name="Blanc G."/>
            <person name="Decker E.L."/>
            <person name="van Gessel N."/>
            <person name="Grimwood J."/>
            <person name="Hayes R.D."/>
            <person name="Graham S.W."/>
            <person name="Gunter L.E."/>
            <person name="McDaniel S.F."/>
            <person name="Hoernstein S.N.W."/>
            <person name="Larsson A."/>
            <person name="Li F.W."/>
            <person name="Perroud P.F."/>
            <person name="Phillips J."/>
            <person name="Ranjan P."/>
            <person name="Rokshar D.S."/>
            <person name="Rothfels C.J."/>
            <person name="Schneider L."/>
            <person name="Shu S."/>
            <person name="Stevenson D.W."/>
            <person name="Thummler F."/>
            <person name="Tillich M."/>
            <person name="Villarreal Aguilar J.C."/>
            <person name="Widiez T."/>
            <person name="Wong G.K."/>
            <person name="Wymore A."/>
            <person name="Zhang Y."/>
            <person name="Zimmer A.D."/>
            <person name="Quatrano R.S."/>
            <person name="Mayer K.F.X."/>
            <person name="Goodstein D."/>
            <person name="Casacuberta J.M."/>
            <person name="Vandepoele K."/>
            <person name="Reski R."/>
            <person name="Cuming A.C."/>
            <person name="Tuskan G.A."/>
            <person name="Maumus F."/>
            <person name="Salse J."/>
            <person name="Schmutz J."/>
            <person name="Rensing S.A."/>
        </authorList>
    </citation>
    <scope>NUCLEOTIDE SEQUENCE [LARGE SCALE GENOMIC DNA]</scope>
    <source>
        <strain evidence="4 5">cv. Gransden 2004</strain>
    </source>
</reference>
<dbReference type="Gramene" id="Pp3c14_16330V3.1">
    <property type="protein sequence ID" value="PAC:32959884.CDS.1"/>
    <property type="gene ID" value="Pp3c14_16330"/>
</dbReference>
<evidence type="ECO:0000313" key="4">
    <source>
        <dbReference type="EnsemblPlants" id="PAC:32959884.CDS.1"/>
    </source>
</evidence>
<dbReference type="PANTHER" id="PTHR34566:SF2">
    <property type="entry name" value="ALTERED INHERITANCE OF MITOCHONDRIA PROTEIN"/>
    <property type="match status" value="1"/>
</dbReference>
<dbReference type="PANTHER" id="PTHR34566">
    <property type="entry name" value="ALTERED INHERITANCE OF MITOCHONDRIA PROTEIN"/>
    <property type="match status" value="1"/>
</dbReference>
<dbReference type="OMA" id="DHCRISN"/>
<dbReference type="HOGENOM" id="CLU_105226_2_0_1"/>
<dbReference type="EnsemblPlants" id="Pp3c14_16330V3.2">
    <property type="protein sequence ID" value="PAC:32959885.CDS.1"/>
    <property type="gene ID" value="Pp3c14_16330"/>
</dbReference>
<accession>A9S525</accession>
<evidence type="ECO:0000313" key="5">
    <source>
        <dbReference type="Proteomes" id="UP000006727"/>
    </source>
</evidence>
<dbReference type="PaxDb" id="3218-PP1S48_228V6.1"/>
<dbReference type="EMBL" id="ABEU02000014">
    <property type="protein sequence ID" value="PNR41199.1"/>
    <property type="molecule type" value="Genomic_DNA"/>
</dbReference>
<dbReference type="OrthoDB" id="510712at2759"/>
<reference evidence="4" key="3">
    <citation type="submission" date="2020-12" db="UniProtKB">
        <authorList>
            <consortium name="EnsemblPlants"/>
        </authorList>
    </citation>
    <scope>IDENTIFICATION</scope>
</reference>
<feature type="domain" description="DUF8204" evidence="2">
    <location>
        <begin position="25"/>
        <end position="108"/>
    </location>
</feature>
<feature type="compositionally biased region" description="Basic and acidic residues" evidence="1">
    <location>
        <begin position="122"/>
        <end position="131"/>
    </location>
</feature>
<dbReference type="GeneID" id="112291900"/>
<name>A9S525_PHYPA</name>
<dbReference type="AlphaFoldDB" id="A9S525"/>
<organism evidence="3">
    <name type="scientific">Physcomitrium patens</name>
    <name type="common">Spreading-leaved earth moss</name>
    <name type="synonym">Physcomitrella patens</name>
    <dbReference type="NCBI Taxonomy" id="3218"/>
    <lineage>
        <taxon>Eukaryota</taxon>
        <taxon>Viridiplantae</taxon>
        <taxon>Streptophyta</taxon>
        <taxon>Embryophyta</taxon>
        <taxon>Bryophyta</taxon>
        <taxon>Bryophytina</taxon>
        <taxon>Bryopsida</taxon>
        <taxon>Funariidae</taxon>
        <taxon>Funariales</taxon>
        <taxon>Funariaceae</taxon>
        <taxon>Physcomitrium</taxon>
    </lineage>
</organism>
<dbReference type="RefSeq" id="XP_024395639.1">
    <property type="nucleotide sequence ID" value="XM_024539871.2"/>
</dbReference>
<protein>
    <recommendedName>
        <fullName evidence="2">DUF8204 domain-containing protein</fullName>
    </recommendedName>
</protein>
<reference evidence="3 5" key="1">
    <citation type="journal article" date="2008" name="Science">
        <title>The Physcomitrella genome reveals evolutionary insights into the conquest of land by plants.</title>
        <authorList>
            <person name="Rensing S."/>
            <person name="Lang D."/>
            <person name="Zimmer A."/>
            <person name="Terry A."/>
            <person name="Salamov A."/>
            <person name="Shapiro H."/>
            <person name="Nishiyama T."/>
            <person name="Perroud P.-F."/>
            <person name="Lindquist E."/>
            <person name="Kamisugi Y."/>
            <person name="Tanahashi T."/>
            <person name="Sakakibara K."/>
            <person name="Fujita T."/>
            <person name="Oishi K."/>
            <person name="Shin-I T."/>
            <person name="Kuroki Y."/>
            <person name="Toyoda A."/>
            <person name="Suzuki Y."/>
            <person name="Hashimoto A."/>
            <person name="Yamaguchi K."/>
            <person name="Sugano A."/>
            <person name="Kohara Y."/>
            <person name="Fujiyama A."/>
            <person name="Anterola A."/>
            <person name="Aoki S."/>
            <person name="Ashton N."/>
            <person name="Barbazuk W.B."/>
            <person name="Barker E."/>
            <person name="Bennetzen J."/>
            <person name="Bezanilla M."/>
            <person name="Blankenship R."/>
            <person name="Cho S.H."/>
            <person name="Dutcher S."/>
            <person name="Estelle M."/>
            <person name="Fawcett J.A."/>
            <person name="Gundlach H."/>
            <person name="Hanada K."/>
            <person name="Heyl A."/>
            <person name="Hicks K.A."/>
            <person name="Hugh J."/>
            <person name="Lohr M."/>
            <person name="Mayer K."/>
            <person name="Melkozernov A."/>
            <person name="Murata T."/>
            <person name="Nelson D."/>
            <person name="Pils B."/>
            <person name="Prigge M."/>
            <person name="Reiss B."/>
            <person name="Renner T."/>
            <person name="Rombauts S."/>
            <person name="Rushton P."/>
            <person name="Sanderfoot A."/>
            <person name="Schween G."/>
            <person name="Shiu S.-H."/>
            <person name="Stueber K."/>
            <person name="Theodoulou F.L."/>
            <person name="Tu H."/>
            <person name="Van de Peer Y."/>
            <person name="Verrier P.J."/>
            <person name="Waters E."/>
            <person name="Wood A."/>
            <person name="Yang L."/>
            <person name="Cove D."/>
            <person name="Cuming A."/>
            <person name="Hasebe M."/>
            <person name="Lucas S."/>
            <person name="Mishler D.B."/>
            <person name="Reski R."/>
            <person name="Grigoriev I."/>
            <person name="Quatrano R.S."/>
            <person name="Boore J.L."/>
        </authorList>
    </citation>
    <scope>NUCLEOTIDE SEQUENCE [LARGE SCALE GENOMIC DNA]</scope>
    <source>
        <strain evidence="4 5">cv. Gransden 2004</strain>
    </source>
</reference>